<reference evidence="2" key="1">
    <citation type="submission" date="2017-09" db="EMBL/GenBank/DDBJ databases">
        <title>Metaegenomics of thermophilic ammonia-oxidizing enrichment culture.</title>
        <authorList>
            <person name="Kato S."/>
            <person name="Suzuki K."/>
        </authorList>
    </citation>
    <scope>NUCLEOTIDE SEQUENCE [LARGE SCALE GENOMIC DNA]</scope>
</reference>
<dbReference type="EMBL" id="BEHT01000006">
    <property type="protein sequence ID" value="GBC98090.1"/>
    <property type="molecule type" value="Genomic_DNA"/>
</dbReference>
<dbReference type="GO" id="GO:0016787">
    <property type="term" value="F:hydrolase activity"/>
    <property type="evidence" value="ECO:0007669"/>
    <property type="project" value="UniProtKB-KW"/>
</dbReference>
<name>A0A2H5XA70_9BACT</name>
<evidence type="ECO:0000313" key="1">
    <source>
        <dbReference type="EMBL" id="GBC98090.1"/>
    </source>
</evidence>
<sequence>MVRLEDSVVMNFKTDGLGFRRYKEVVGQGVTYFVYDLAASDTPGLASLVAEYDANGNLVAKYHHDGGGLLAMTGGNQSYWHVFEAIGTVRQLGNAQTQMTDAYAYDAWGNELATQGSTTNSQRLCRQVRLPIEIFTYGWCEFVYMLISH</sequence>
<organism evidence="1 2">
    <name type="scientific">Candidatus Fervidibacter japonicus</name>
    <dbReference type="NCBI Taxonomy" id="2035412"/>
    <lineage>
        <taxon>Bacteria</taxon>
        <taxon>Candidatus Fervidibacterota</taxon>
        <taxon>Candidatus Fervidibacter</taxon>
    </lineage>
</organism>
<accession>A0A2H5XA70</accession>
<dbReference type="AlphaFoldDB" id="A0A2H5XA70"/>
<dbReference type="Proteomes" id="UP000236173">
    <property type="component" value="Unassembled WGS sequence"/>
</dbReference>
<dbReference type="Gene3D" id="2.180.10.10">
    <property type="entry name" value="RHS repeat-associated core"/>
    <property type="match status" value="1"/>
</dbReference>
<evidence type="ECO:0000313" key="2">
    <source>
        <dbReference type="Proteomes" id="UP000236173"/>
    </source>
</evidence>
<keyword evidence="1" id="KW-0378">Hydrolase</keyword>
<gene>
    <name evidence="1" type="primary">wapA_1</name>
    <name evidence="1" type="ORF">HRbin17_00586</name>
</gene>
<proteinExistence type="predicted"/>
<protein>
    <submittedName>
        <fullName evidence="1">tRNA(Glu)-specific nuclease WapA</fullName>
        <ecNumber evidence="1">3.1.-.-</ecNumber>
    </submittedName>
</protein>
<comment type="caution">
    <text evidence="1">The sequence shown here is derived from an EMBL/GenBank/DDBJ whole genome shotgun (WGS) entry which is preliminary data.</text>
</comment>
<dbReference type="EC" id="3.1.-.-" evidence="1"/>